<evidence type="ECO:0008006" key="8">
    <source>
        <dbReference type="Google" id="ProtNLM"/>
    </source>
</evidence>
<dbReference type="Pfam" id="PF14674">
    <property type="entry name" value="FANCI_S1-cap"/>
    <property type="match status" value="1"/>
</dbReference>
<proteinExistence type="predicted"/>
<dbReference type="PANTHER" id="PTHR21818">
    <property type="entry name" value="BC025462 PROTEIN"/>
    <property type="match status" value="1"/>
</dbReference>
<evidence type="ECO:0000313" key="6">
    <source>
        <dbReference type="EMBL" id="KAJ8317546.1"/>
    </source>
</evidence>
<dbReference type="Proteomes" id="UP001217089">
    <property type="component" value="Unassembled WGS sequence"/>
</dbReference>
<dbReference type="InterPro" id="IPR029312">
    <property type="entry name" value="FANCI_HD2"/>
</dbReference>
<evidence type="ECO:0000259" key="2">
    <source>
        <dbReference type="Pfam" id="PF14675"/>
    </source>
</evidence>
<feature type="domain" description="FANCI helical" evidence="4">
    <location>
        <begin position="286"/>
        <end position="372"/>
    </location>
</feature>
<dbReference type="InterPro" id="IPR029305">
    <property type="entry name" value="FANCI_S1-cap"/>
</dbReference>
<dbReference type="EMBL" id="JARBDR010000246">
    <property type="protein sequence ID" value="KAJ8317546.1"/>
    <property type="molecule type" value="Genomic_DNA"/>
</dbReference>
<protein>
    <recommendedName>
        <fullName evidence="8">Fanconi anemia group I protein</fullName>
    </recommendedName>
</protein>
<feature type="domain" description="FANCI solenoid 2" evidence="3">
    <location>
        <begin position="380"/>
        <end position="541"/>
    </location>
</feature>
<evidence type="ECO:0000313" key="7">
    <source>
        <dbReference type="Proteomes" id="UP001217089"/>
    </source>
</evidence>
<dbReference type="Pfam" id="PF14676">
    <property type="entry name" value="FANCI_S2"/>
    <property type="match status" value="1"/>
</dbReference>
<keyword evidence="7" id="KW-1185">Reference proteome</keyword>
<sequence length="701" mass="78397">MEKKIISLAEENKISELEQCLSSIDKDELTQLIENRMLKGRGDPAVFISALLRGSSSGDSAGAKRKLIIYQQCITVLEKNELNNKTASDLVGLLRLQADTLTGPALTKLASMFIDLVKSGSIQCGKGLEMLPKILSVLSAEETVVDGDNSMSGAEYKNHVLNSLCSCKWDPRSIIHLAAMFKDVTMTPEELKFVVEKVLRMFKELDLPDLPALIYQLMLLSAKGQKKAVLEGITEYFNEQDRLQREKTPNELSEDVFEGGDSSDTLRYTEGTIILHISFAIKQDQELGREFIKFLKSGQQRNAASVLTSFNCALALSIAHIHRFEDQIYDILKSTILRSFKDCEKQQNSHWVRNIVPDSCDIETNILETVQNSSFGWDHVIQGLVQLGFILMDSFGPKAAFGRTDGPTTVQSGPTHQACQLGSKLLVNTFKAHSMVRTEILDQIFNRVVTKATAPVSHYLDLLSSTVMSSPQILLESTTKVREMFDYLSYLSPTSADGLLKAIQPLLKFSMSLKDALILVLRKAMFNRQLDSRKIGLNGFLMILKHFRILGGLAPSQSSQTFSSSQIQVDIHTSTSQANNEALCLEIMGNLRRALTQQADVRLLFYQGIYEVLCRNTQLQGPVMDILLNQIKRYYESSEDVNPPIKLELCITAQGDQVYLSEPLAHLICCIQLCLIKTIDIQMNNQTKLMMMTTLILVKQN</sequence>
<feature type="domain" description="FANCI solenoid 1" evidence="2">
    <location>
        <begin position="64"/>
        <end position="282"/>
    </location>
</feature>
<dbReference type="InterPro" id="IPR029315">
    <property type="entry name" value="FANCI_S2"/>
</dbReference>
<accession>A0ABQ9FN04</accession>
<dbReference type="Pfam" id="PF14680">
    <property type="entry name" value="FANCI_HD2"/>
    <property type="match status" value="1"/>
</dbReference>
<evidence type="ECO:0000259" key="3">
    <source>
        <dbReference type="Pfam" id="PF14676"/>
    </source>
</evidence>
<evidence type="ECO:0000259" key="4">
    <source>
        <dbReference type="Pfam" id="PF14679"/>
    </source>
</evidence>
<feature type="domain" description="FANCI solenoid 1 cap" evidence="1">
    <location>
        <begin position="1"/>
        <end position="54"/>
    </location>
</feature>
<dbReference type="InterPro" id="IPR029308">
    <property type="entry name" value="FANCI_S1"/>
</dbReference>
<organism evidence="6 7">
    <name type="scientific">Tegillarca granosa</name>
    <name type="common">Malaysian cockle</name>
    <name type="synonym">Anadara granosa</name>
    <dbReference type="NCBI Taxonomy" id="220873"/>
    <lineage>
        <taxon>Eukaryota</taxon>
        <taxon>Metazoa</taxon>
        <taxon>Spiralia</taxon>
        <taxon>Lophotrochozoa</taxon>
        <taxon>Mollusca</taxon>
        <taxon>Bivalvia</taxon>
        <taxon>Autobranchia</taxon>
        <taxon>Pteriomorphia</taxon>
        <taxon>Arcoida</taxon>
        <taxon>Arcoidea</taxon>
        <taxon>Arcidae</taxon>
        <taxon>Tegillarca</taxon>
    </lineage>
</organism>
<dbReference type="PANTHER" id="PTHR21818:SF0">
    <property type="entry name" value="FANCONI ANEMIA GROUP I PROTEIN"/>
    <property type="match status" value="1"/>
</dbReference>
<evidence type="ECO:0000259" key="1">
    <source>
        <dbReference type="Pfam" id="PF14674"/>
    </source>
</evidence>
<dbReference type="Pfam" id="PF14675">
    <property type="entry name" value="FANCI_S1"/>
    <property type="match status" value="1"/>
</dbReference>
<reference evidence="6 7" key="1">
    <citation type="submission" date="2022-12" db="EMBL/GenBank/DDBJ databases">
        <title>Chromosome-level genome of Tegillarca granosa.</title>
        <authorList>
            <person name="Kim J."/>
        </authorList>
    </citation>
    <scope>NUCLEOTIDE SEQUENCE [LARGE SCALE GENOMIC DNA]</scope>
    <source>
        <strain evidence="6">Teg-2019</strain>
        <tissue evidence="6">Adductor muscle</tissue>
    </source>
</reference>
<dbReference type="InterPro" id="IPR026171">
    <property type="entry name" value="FANCI"/>
</dbReference>
<feature type="domain" description="FANCI helical" evidence="5">
    <location>
        <begin position="556"/>
        <end position="680"/>
    </location>
</feature>
<dbReference type="InterPro" id="IPR029310">
    <property type="entry name" value="FANCI_HD1"/>
</dbReference>
<dbReference type="Pfam" id="PF14679">
    <property type="entry name" value="FANCI_HD1"/>
    <property type="match status" value="1"/>
</dbReference>
<evidence type="ECO:0000259" key="5">
    <source>
        <dbReference type="Pfam" id="PF14680"/>
    </source>
</evidence>
<gene>
    <name evidence="6" type="ORF">KUTeg_005450</name>
</gene>
<comment type="caution">
    <text evidence="6">The sequence shown here is derived from an EMBL/GenBank/DDBJ whole genome shotgun (WGS) entry which is preliminary data.</text>
</comment>
<name>A0ABQ9FN04_TEGGR</name>